<organism evidence="1 2">
    <name type="scientific">Halomonas urmiana</name>
    <dbReference type="NCBI Taxonomy" id="490901"/>
    <lineage>
        <taxon>Bacteria</taxon>
        <taxon>Pseudomonadati</taxon>
        <taxon>Pseudomonadota</taxon>
        <taxon>Gammaproteobacteria</taxon>
        <taxon>Oceanospirillales</taxon>
        <taxon>Halomonadaceae</taxon>
        <taxon>Halomonas</taxon>
    </lineage>
</organism>
<dbReference type="Proteomes" id="UP000306973">
    <property type="component" value="Unassembled WGS sequence"/>
</dbReference>
<reference evidence="1 2" key="1">
    <citation type="journal article" date="2007" name="Int. J. Syst. Evol. Microbiol.">
        <title>Halomonas saccharevitans sp. nov., Halomonas arcis sp. nov. and Halomonas subterranea sp. nov., halophilic bacteria isolated from hypersaline environments of China.</title>
        <authorList>
            <person name="Xu X.W."/>
            <person name="Wu Y.H."/>
            <person name="Zhou Z."/>
            <person name="Wang C.S."/>
            <person name="Zhou Y.G."/>
            <person name="Zhang H.B."/>
            <person name="Wang Y."/>
            <person name="Wu M."/>
        </authorList>
    </citation>
    <scope>NUCLEOTIDE SEQUENCE [LARGE SCALE GENOMIC DNA]</scope>
    <source>
        <strain evidence="1 2">TBZ3</strain>
    </source>
</reference>
<protein>
    <submittedName>
        <fullName evidence="1">Uncharacterized protein</fullName>
    </submittedName>
</protein>
<dbReference type="RefSeq" id="WP_138180000.1">
    <property type="nucleotide sequence ID" value="NZ_VBUI01000006.1"/>
</dbReference>
<dbReference type="OrthoDB" id="9802771at2"/>
<sequence length="61" mass="6510">MAQDSKALDHQVVIVGSSTLKFYSGGGALFSVPAFVPPLERGETRYRVGAYRRLQPGAVGT</sequence>
<dbReference type="AlphaFoldDB" id="A0A5R8MK10"/>
<accession>A0A5R8MK10</accession>
<gene>
    <name evidence="1" type="ORF">FEI13_05005</name>
</gene>
<keyword evidence="2" id="KW-1185">Reference proteome</keyword>
<proteinExistence type="predicted"/>
<dbReference type="EMBL" id="VBUI01000006">
    <property type="protein sequence ID" value="TLF52238.1"/>
    <property type="molecule type" value="Genomic_DNA"/>
</dbReference>
<comment type="caution">
    <text evidence="1">The sequence shown here is derived from an EMBL/GenBank/DDBJ whole genome shotgun (WGS) entry which is preliminary data.</text>
</comment>
<name>A0A5R8MK10_9GAMM</name>
<evidence type="ECO:0000313" key="2">
    <source>
        <dbReference type="Proteomes" id="UP000306973"/>
    </source>
</evidence>
<evidence type="ECO:0000313" key="1">
    <source>
        <dbReference type="EMBL" id="TLF52238.1"/>
    </source>
</evidence>